<gene>
    <name evidence="2" type="ORF">C4F40_12440</name>
</gene>
<dbReference type="InterPro" id="IPR018551">
    <property type="entry name" value="DUF2007"/>
</dbReference>
<dbReference type="RefSeq" id="WP_196939484.1">
    <property type="nucleotide sequence ID" value="NZ_MU158690.1"/>
</dbReference>
<protein>
    <recommendedName>
        <fullName evidence="1">DUF2007 domain-containing protein</fullName>
    </recommendedName>
</protein>
<proteinExistence type="predicted"/>
<keyword evidence="3" id="KW-1185">Reference proteome</keyword>
<comment type="caution">
    <text evidence="2">The sequence shown here is derived from an EMBL/GenBank/DDBJ whole genome shotgun (WGS) entry which is preliminary data.</text>
</comment>
<evidence type="ECO:0000313" key="3">
    <source>
        <dbReference type="Proteomes" id="UP000618319"/>
    </source>
</evidence>
<dbReference type="Pfam" id="PF09413">
    <property type="entry name" value="DUF2007"/>
    <property type="match status" value="1"/>
</dbReference>
<organism evidence="2 3">
    <name type="scientific">Sphingobacterium pedocola</name>
    <dbReference type="NCBI Taxonomy" id="2082722"/>
    <lineage>
        <taxon>Bacteria</taxon>
        <taxon>Pseudomonadati</taxon>
        <taxon>Bacteroidota</taxon>
        <taxon>Sphingobacteriia</taxon>
        <taxon>Sphingobacteriales</taxon>
        <taxon>Sphingobacteriaceae</taxon>
        <taxon>Sphingobacterium</taxon>
    </lineage>
</organism>
<feature type="domain" description="DUF2007" evidence="1">
    <location>
        <begin position="5"/>
        <end position="63"/>
    </location>
</feature>
<accession>A0ABR9T857</accession>
<sequence>MEKGWIKIKSYNNVIESEIVKQMLEQHGVEAVLLNKQDSSYLFGKIELYVPQEHVQQAEVLIGDYGTTSDNPKDVN</sequence>
<reference evidence="2 3" key="1">
    <citation type="submission" date="2018-02" db="EMBL/GenBank/DDBJ databases">
        <title>Sphingobacterium KA21.</title>
        <authorList>
            <person name="Vasarhelyi B.M."/>
            <person name="Deshmukh S."/>
            <person name="Balint B."/>
            <person name="Kukolya J."/>
        </authorList>
    </citation>
    <scope>NUCLEOTIDE SEQUENCE [LARGE SCALE GENOMIC DNA]</scope>
    <source>
        <strain evidence="2 3">Ka21</strain>
    </source>
</reference>
<evidence type="ECO:0000313" key="2">
    <source>
        <dbReference type="EMBL" id="MBE8721530.1"/>
    </source>
</evidence>
<dbReference type="Proteomes" id="UP000618319">
    <property type="component" value="Unassembled WGS sequence"/>
</dbReference>
<dbReference type="EMBL" id="PSKQ01000021">
    <property type="protein sequence ID" value="MBE8721530.1"/>
    <property type="molecule type" value="Genomic_DNA"/>
</dbReference>
<evidence type="ECO:0000259" key="1">
    <source>
        <dbReference type="Pfam" id="PF09413"/>
    </source>
</evidence>
<name>A0ABR9T857_9SPHI</name>